<evidence type="ECO:0000313" key="10">
    <source>
        <dbReference type="Proteomes" id="UP000494165"/>
    </source>
</evidence>
<feature type="region of interest" description="Disordered" evidence="6">
    <location>
        <begin position="331"/>
        <end position="393"/>
    </location>
</feature>
<evidence type="ECO:0000256" key="6">
    <source>
        <dbReference type="SAM" id="MobiDB-lite"/>
    </source>
</evidence>
<dbReference type="InterPro" id="IPR004826">
    <property type="entry name" value="bZIP_Maf"/>
</dbReference>
<dbReference type="GO" id="GO:0000981">
    <property type="term" value="F:DNA-binding transcription factor activity, RNA polymerase II-specific"/>
    <property type="evidence" value="ECO:0007669"/>
    <property type="project" value="TreeGrafter"/>
</dbReference>
<name>A0A8S1CIX5_9INSE</name>
<evidence type="ECO:0000256" key="7">
    <source>
        <dbReference type="SAM" id="SignalP"/>
    </source>
</evidence>
<evidence type="ECO:0000256" key="3">
    <source>
        <dbReference type="ARBA" id="ARBA00023159"/>
    </source>
</evidence>
<dbReference type="FunFam" id="1.10.880.10:FF:000004">
    <property type="entry name" value="Nuclear factor, erythroid 2"/>
    <property type="match status" value="1"/>
</dbReference>
<feature type="compositionally biased region" description="Low complexity" evidence="6">
    <location>
        <begin position="205"/>
        <end position="221"/>
    </location>
</feature>
<feature type="compositionally biased region" description="Acidic residues" evidence="6">
    <location>
        <begin position="340"/>
        <end position="358"/>
    </location>
</feature>
<keyword evidence="4" id="KW-0804">Transcription</keyword>
<dbReference type="Gene3D" id="1.10.880.10">
    <property type="entry name" value="Transcription factor, Skn-1-like, DNA-binding domain"/>
    <property type="match status" value="1"/>
</dbReference>
<evidence type="ECO:0000256" key="2">
    <source>
        <dbReference type="ARBA" id="ARBA00023125"/>
    </source>
</evidence>
<dbReference type="PANTHER" id="PTHR24411:SF55">
    <property type="entry name" value="SEGMENTATION PROTEIN CAP'N'COLLAR"/>
    <property type="match status" value="1"/>
</dbReference>
<feature type="chain" id="PRO_5035792833" description="BZIP domain-containing protein" evidence="7">
    <location>
        <begin position="28"/>
        <end position="868"/>
    </location>
</feature>
<dbReference type="AlphaFoldDB" id="A0A8S1CIX5"/>
<dbReference type="Proteomes" id="UP000494165">
    <property type="component" value="Unassembled WGS sequence"/>
</dbReference>
<dbReference type="EMBL" id="CADEPI010000038">
    <property type="protein sequence ID" value="CAB3368457.1"/>
    <property type="molecule type" value="Genomic_DNA"/>
</dbReference>
<keyword evidence="10" id="KW-1185">Reference proteome</keyword>
<feature type="region of interest" description="Disordered" evidence="6">
    <location>
        <begin position="280"/>
        <end position="309"/>
    </location>
</feature>
<dbReference type="PROSITE" id="PS50217">
    <property type="entry name" value="BZIP"/>
    <property type="match status" value="1"/>
</dbReference>
<gene>
    <name evidence="9" type="ORF">CLODIP_2_CD07198</name>
</gene>
<keyword evidence="5" id="KW-0539">Nucleus</keyword>
<feature type="compositionally biased region" description="Low complexity" evidence="6">
    <location>
        <begin position="597"/>
        <end position="614"/>
    </location>
</feature>
<evidence type="ECO:0000259" key="8">
    <source>
        <dbReference type="PROSITE" id="PS50217"/>
    </source>
</evidence>
<dbReference type="CDD" id="cd14698">
    <property type="entry name" value="bZIP_CNC"/>
    <property type="match status" value="1"/>
</dbReference>
<feature type="region of interest" description="Disordered" evidence="6">
    <location>
        <begin position="197"/>
        <end position="241"/>
    </location>
</feature>
<accession>A0A8S1CIX5</accession>
<feature type="region of interest" description="Disordered" evidence="6">
    <location>
        <begin position="597"/>
        <end position="625"/>
    </location>
</feature>
<keyword evidence="2" id="KW-0238">DNA-binding</keyword>
<evidence type="ECO:0000256" key="5">
    <source>
        <dbReference type="ARBA" id="ARBA00023242"/>
    </source>
</evidence>
<feature type="compositionally biased region" description="Basic and acidic residues" evidence="6">
    <location>
        <begin position="737"/>
        <end position="759"/>
    </location>
</feature>
<dbReference type="SMART" id="SM00338">
    <property type="entry name" value="BRLZ"/>
    <property type="match status" value="1"/>
</dbReference>
<dbReference type="SUPFAM" id="SSF47454">
    <property type="entry name" value="A DNA-binding domain in eukaryotic transcription factors"/>
    <property type="match status" value="1"/>
</dbReference>
<keyword evidence="3" id="KW-0010">Activator</keyword>
<comment type="caution">
    <text evidence="9">The sequence shown here is derived from an EMBL/GenBank/DDBJ whole genome shotgun (WGS) entry which is preliminary data.</text>
</comment>
<dbReference type="OrthoDB" id="7458135at2759"/>
<feature type="domain" description="BZIP" evidence="8">
    <location>
        <begin position="795"/>
        <end position="858"/>
    </location>
</feature>
<evidence type="ECO:0000313" key="9">
    <source>
        <dbReference type="EMBL" id="CAB3368457.1"/>
    </source>
</evidence>
<dbReference type="InterPro" id="IPR008917">
    <property type="entry name" value="TF_DNA-bd_sf"/>
</dbReference>
<dbReference type="InterPro" id="IPR047167">
    <property type="entry name" value="NFE2-like"/>
</dbReference>
<keyword evidence="7" id="KW-0732">Signal</keyword>
<feature type="region of interest" description="Disordered" evidence="6">
    <location>
        <begin position="694"/>
        <end position="760"/>
    </location>
</feature>
<dbReference type="PROSITE" id="PS00036">
    <property type="entry name" value="BZIP_BASIC"/>
    <property type="match status" value="1"/>
</dbReference>
<dbReference type="PANTHER" id="PTHR24411">
    <property type="entry name" value="NUCLEAR FACTOR ERYTHROID 2-RELATED FACTOR"/>
    <property type="match status" value="1"/>
</dbReference>
<reference evidence="9 10" key="1">
    <citation type="submission" date="2020-04" db="EMBL/GenBank/DDBJ databases">
        <authorList>
            <person name="Alioto T."/>
            <person name="Alioto T."/>
            <person name="Gomez Garrido J."/>
        </authorList>
    </citation>
    <scope>NUCLEOTIDE SEQUENCE [LARGE SCALE GENOMIC DNA]</scope>
</reference>
<dbReference type="InterPro" id="IPR004827">
    <property type="entry name" value="bZIP"/>
</dbReference>
<evidence type="ECO:0000256" key="1">
    <source>
        <dbReference type="ARBA" id="ARBA00023015"/>
    </source>
</evidence>
<evidence type="ECO:0000256" key="4">
    <source>
        <dbReference type="ARBA" id="ARBA00023163"/>
    </source>
</evidence>
<protein>
    <recommendedName>
        <fullName evidence="8">BZIP domain-containing protein</fullName>
    </recommendedName>
</protein>
<dbReference type="Pfam" id="PF03131">
    <property type="entry name" value="bZIP_Maf"/>
    <property type="match status" value="1"/>
</dbReference>
<keyword evidence="1" id="KW-0805">Transcription regulation</keyword>
<dbReference type="GO" id="GO:0005634">
    <property type="term" value="C:nucleus"/>
    <property type="evidence" value="ECO:0007669"/>
    <property type="project" value="TreeGrafter"/>
</dbReference>
<organism evidence="9 10">
    <name type="scientific">Cloeon dipterum</name>
    <dbReference type="NCBI Taxonomy" id="197152"/>
    <lineage>
        <taxon>Eukaryota</taxon>
        <taxon>Metazoa</taxon>
        <taxon>Ecdysozoa</taxon>
        <taxon>Arthropoda</taxon>
        <taxon>Hexapoda</taxon>
        <taxon>Insecta</taxon>
        <taxon>Pterygota</taxon>
        <taxon>Palaeoptera</taxon>
        <taxon>Ephemeroptera</taxon>
        <taxon>Pisciforma</taxon>
        <taxon>Baetidae</taxon>
        <taxon>Cloeon</taxon>
    </lineage>
</organism>
<dbReference type="GO" id="GO:0000978">
    <property type="term" value="F:RNA polymerase II cis-regulatory region sequence-specific DNA binding"/>
    <property type="evidence" value="ECO:0007669"/>
    <property type="project" value="InterPro"/>
</dbReference>
<proteinExistence type="predicted"/>
<feature type="signal peptide" evidence="7">
    <location>
        <begin position="1"/>
        <end position="27"/>
    </location>
</feature>
<sequence>MIAAKKQTNSELLTLALLLSLLRPETAPVPWAQIGGPRLQLGVSGLVRSIWGPSVGPPPLVARSSLKNLLLDQQNENAIRLDYNSLLSELATLGHISQTPSERLGVQGSFATYLLTEVSAPPGEGGVATEEAPPPLLQLPQPQAQVEHRDQAEDPLLLPLLSPPDSPSTITQDLSIEDMNLIESLWKQDVDIGVPPLGASLEGDSTPPLLLDKPSSPPSLSNVKLEAEEEGDEGPLSTLDPWTGLQYTIDLETGEYELCKSEEESGVDCLVLSSVADDDVHEEEVAQSKPADDEDVDRPSRHVVDDDDFDLPSALGTFSLEEALNLASLDSHSHSISKEEIEEDLAAAAAEEEEEEEGAAAMSNPSAQQHGLLHHHHHHHPVYAPKPHHLSSDGRMPMGVRGGVGSGVGGSGGGWVDVGGAFDAVGPADVLPPPPPHHQPFPSSYLADPRSVLLHNASLAPPPPMPDFNATAPLFGNSSFCGVRESMRGAGGACGGNAGAGAHLGSAVAASMNLSAPEGMAPSSEAPFKLDHDSLYYQNASGGESMNQSSTEGFFSSILNDEELQLVDMAMNEGMYTMRLLDNSTASGGVGVGAAAPAGDADGSSDSAVSSMGSERAWGTEPSTSNSYLDYCATGQNGCKYRPYDYSGGAYAGGVRGSGGPGGPPGGGAGAQKKHHMFAKRYFNETNEPKCLDFGGARGPLGGPEPPTPALADHVNHNHTYQLPGGLPEPSPHPRRPTRDKNKQSIEDAEHLTRDEKRARSMQVPISVEDIINLPMDEFNERLSKFDLTEAQLSLIRDIRRRGKNKVAAQNCRKRKLDQILSLADEVKLMRHRKHRLLRDKEQMLTERQKLKDKFALLYRHVFQYDNA</sequence>
<feature type="compositionally biased region" description="Basic residues" evidence="6">
    <location>
        <begin position="372"/>
        <end position="389"/>
    </location>
</feature>